<feature type="signal peptide" evidence="1">
    <location>
        <begin position="1"/>
        <end position="20"/>
    </location>
</feature>
<dbReference type="RefSeq" id="WP_343788560.1">
    <property type="nucleotide sequence ID" value="NZ_BAAAFH010000022.1"/>
</dbReference>
<dbReference type="SMART" id="SM00089">
    <property type="entry name" value="PKD"/>
    <property type="match status" value="4"/>
</dbReference>
<reference evidence="3 4" key="1">
    <citation type="journal article" date="2019" name="Int. J. Syst. Evol. Microbiol.">
        <title>The Global Catalogue of Microorganisms (GCM) 10K type strain sequencing project: providing services to taxonomists for standard genome sequencing and annotation.</title>
        <authorList>
            <consortium name="The Broad Institute Genomics Platform"/>
            <consortium name="The Broad Institute Genome Sequencing Center for Infectious Disease"/>
            <person name="Wu L."/>
            <person name="Ma J."/>
        </authorList>
    </citation>
    <scope>NUCLEOTIDE SEQUENCE [LARGE SCALE GENOMIC DNA]</scope>
    <source>
        <strain evidence="3 4">JCM 16083</strain>
    </source>
</reference>
<dbReference type="InterPro" id="IPR013783">
    <property type="entry name" value="Ig-like_fold"/>
</dbReference>
<proteinExistence type="predicted"/>
<organism evidence="3 4">
    <name type="scientific">Wandonia haliotis</name>
    <dbReference type="NCBI Taxonomy" id="574963"/>
    <lineage>
        <taxon>Bacteria</taxon>
        <taxon>Pseudomonadati</taxon>
        <taxon>Bacteroidota</taxon>
        <taxon>Flavobacteriia</taxon>
        <taxon>Flavobacteriales</taxon>
        <taxon>Crocinitomicaceae</taxon>
        <taxon>Wandonia</taxon>
    </lineage>
</organism>
<dbReference type="InterPro" id="IPR022409">
    <property type="entry name" value="PKD/Chitinase_dom"/>
</dbReference>
<dbReference type="PROSITE" id="PS51257">
    <property type="entry name" value="PROKAR_LIPOPROTEIN"/>
    <property type="match status" value="1"/>
</dbReference>
<feature type="domain" description="PKD" evidence="2">
    <location>
        <begin position="451"/>
        <end position="514"/>
    </location>
</feature>
<dbReference type="Pfam" id="PF13585">
    <property type="entry name" value="CHU_C"/>
    <property type="match status" value="1"/>
</dbReference>
<dbReference type="PROSITE" id="PS50093">
    <property type="entry name" value="PKD"/>
    <property type="match status" value="3"/>
</dbReference>
<dbReference type="InterPro" id="IPR026341">
    <property type="entry name" value="T9SS_type_B"/>
</dbReference>
<evidence type="ECO:0000256" key="1">
    <source>
        <dbReference type="SAM" id="SignalP"/>
    </source>
</evidence>
<evidence type="ECO:0000313" key="3">
    <source>
        <dbReference type="EMBL" id="GAA0876207.1"/>
    </source>
</evidence>
<dbReference type="Proteomes" id="UP001501126">
    <property type="component" value="Unassembled WGS sequence"/>
</dbReference>
<dbReference type="InterPro" id="IPR000601">
    <property type="entry name" value="PKD_dom"/>
</dbReference>
<feature type="domain" description="PKD" evidence="2">
    <location>
        <begin position="1074"/>
        <end position="1132"/>
    </location>
</feature>
<dbReference type="NCBIfam" id="TIGR04131">
    <property type="entry name" value="Bac_Flav_CTERM"/>
    <property type="match status" value="1"/>
</dbReference>
<feature type="chain" id="PRO_5047395649" description="PKD domain-containing protein" evidence="1">
    <location>
        <begin position="21"/>
        <end position="1229"/>
    </location>
</feature>
<dbReference type="PANTHER" id="PTHR36842:SF1">
    <property type="entry name" value="PROTEIN TOLB"/>
    <property type="match status" value="1"/>
</dbReference>
<dbReference type="InterPro" id="IPR035986">
    <property type="entry name" value="PKD_dom_sf"/>
</dbReference>
<feature type="domain" description="PKD" evidence="2">
    <location>
        <begin position="968"/>
        <end position="1041"/>
    </location>
</feature>
<dbReference type="Gene3D" id="2.60.40.10">
    <property type="entry name" value="Immunoglobulins"/>
    <property type="match status" value="3"/>
</dbReference>
<keyword evidence="1" id="KW-0732">Signal</keyword>
<accession>A0ABN1MSS0</accession>
<evidence type="ECO:0000259" key="2">
    <source>
        <dbReference type="PROSITE" id="PS50093"/>
    </source>
</evidence>
<dbReference type="EMBL" id="BAAAFH010000022">
    <property type="protein sequence ID" value="GAA0876207.1"/>
    <property type="molecule type" value="Genomic_DNA"/>
</dbReference>
<gene>
    <name evidence="3" type="ORF">GCM10009118_26170</name>
</gene>
<protein>
    <recommendedName>
        <fullName evidence="2">PKD domain-containing protein</fullName>
    </recommendedName>
</protein>
<dbReference type="SUPFAM" id="SSF49299">
    <property type="entry name" value="PKD domain"/>
    <property type="match status" value="4"/>
</dbReference>
<dbReference type="Pfam" id="PF18911">
    <property type="entry name" value="PKD_4"/>
    <property type="match status" value="3"/>
</dbReference>
<dbReference type="PANTHER" id="PTHR36842">
    <property type="entry name" value="PROTEIN TOLB HOMOLOG"/>
    <property type="match status" value="1"/>
</dbReference>
<comment type="caution">
    <text evidence="3">The sequence shown here is derived from an EMBL/GenBank/DDBJ whole genome shotgun (WGS) entry which is preliminary data.</text>
</comment>
<keyword evidence="4" id="KW-1185">Reference proteome</keyword>
<evidence type="ECO:0000313" key="4">
    <source>
        <dbReference type="Proteomes" id="UP001501126"/>
    </source>
</evidence>
<dbReference type="CDD" id="cd00146">
    <property type="entry name" value="PKD"/>
    <property type="match status" value="3"/>
</dbReference>
<name>A0ABN1MSS0_9FLAO</name>
<sequence>MKVLLTTLMVAVISCGGLSAQENHQGHDHNHDAELVSCREEAGDQLDGHLISIGFPQHFNERYNFSLDDFNRFNRVMVDFIQRKVVDEICEGGLSVEFASDRIFELIETYRDELLFEPVYEEGFIVIGKYYRIPIEEGQEDVVNNRSRAAGEPCQNADFETCNFTGWETICGRVNNNPFQIINQVACVPGGANSQHAIVNGGNDPVVGVPRVNPAGGNCSVRVGDGTGTGARAGALVQTFQVDAASTVFTYSYAAILQDPGHSAGEQPFVRVRLYDENGQSISCAEYEAYGGDGQPGWNTQGNVTYRDWTTVFSSLENYVGQNVTMEFSVGDCSQSGHYGYAYVDAYCHVMEIEARCEGQATILSAPDGAAAYLWNTGETTREISVTTAGHYTCNVTPVQGANCAVLVEADIVPFPVPQPTFTPDAATICEGQNIEFTDGTTIGTNGVISSYQWDFGDGIQTPHSTGGITGVNQTTGTYTLPEHNYPNPGNYNVTLTVYSEDGCYNSYTSPVLVNQLPTATIAGDVNVCVGDAEPQVTFTGADGVQPYTFTYTINNGAPQTVTSPSGSNTVTVNVPTTTDGTFVYDLVSVEGGDQASCGQNQQGTVTVNINTVPQATIASDVAVCQNAPNPVVTFEGSNGTSAYTFTYSINGGADQTISTQAGQNSVTLNAPSDVVGAFVYNLTNVLESSVSACSQQLNETITVDILPLPTATISGAVDLCQYEPDPQVVFEGQNATAPYTFYYTINGGTELTTVSDANGDGTVGAPTNVVGNYTYNLTRVVDDNGCSSDLADDIDIEIHPLPTASISGSVNVCLNDPEPEILFEGVNGIEPFTFTYAINGGADQTVQSSGGPDVTITVPTSQAGVYEYNLNYVSESSPLTCGQPLDQTVRIEVYDLPVVSAGNDITVCEGFTVVLTGSGAVSYQWDNNVVDGIPFVPTQSGTYTVIGTDHNGCQNTDDMYVNWVPTPQVSFVADTLDGCLPVHTNFTAQATGNIATCLWNLGDGSTSNSCDEVTHSYPNAGCYTVSYTVTTVEGCTNTATIPNYICAYPYPIADFTPTPNVLSTIKWESEMVNETSGASTYFWDFGDNSAHSSEFSPIHEFPTNEGGDYIVTLIAYSEHGCTDTTTRLVKVNEEILYYVPNAFTPDNDDFNEEFKPIFTQGFDPYSYTLLIFNRWGEVLFESNDARVGWNGTYGGRIAEDGVYIWKITYKVKGVDKRQVITGHVTLLR</sequence>